<keyword evidence="1" id="KW-0479">Metal-binding</keyword>
<sequence>MRLVTLRVPGHDLTVAARLESDTTAVTYPGFPDVGALLQSDSWQEGERVSFSHDQLAPVIPSPSKIICVGLNYAKHIEEMGHERPDVPTLFIKFPEALIGPYDDAEIPDFNADTLDFEGELAVVVGKYTRHVRETDAHAHIAGYAVINDYTQRHIQKRTKQWHQGKSLEKTAGFGPWLDTEWQPGPTLTTTVNGEVMQQAPTDDLVFSPAKLIEFISHLYPLNPGDVIATGTPAGVGHARDPKRYLADGDTVRVEIDGLGAIENTTRILRRQHAMLTSAFPPSEYLYEPESDESDIAMMLCHGWSAAEITAHYEDEENVDALSLLDDIRAEYARRIPSPSEDATKLEAFSDALADRGLSFSFDEGWTKAEAADEGADRATREGRRGYAYCTTQDVDGLIHTGKLYFGFASLDAPNTDADDAVGQEVVDALRDVGFAPEWEGTRTARITCSGLVFELALSD</sequence>
<organism evidence="4 5">
    <name type="scientific">Corynebacterium hadale</name>
    <dbReference type="NCBI Taxonomy" id="2026255"/>
    <lineage>
        <taxon>Bacteria</taxon>
        <taxon>Bacillati</taxon>
        <taxon>Actinomycetota</taxon>
        <taxon>Actinomycetes</taxon>
        <taxon>Mycobacteriales</taxon>
        <taxon>Corynebacteriaceae</taxon>
        <taxon>Corynebacterium</taxon>
    </lineage>
</organism>
<dbReference type="PANTHER" id="PTHR11820:SF112">
    <property type="entry name" value="FUMARYLACETOACETATE HYDROLASE FAMILY PROTEIN (AFU_ORTHOLOGUE AFUA_1G02370)-RELATED"/>
    <property type="match status" value="1"/>
</dbReference>
<feature type="domain" description="Fumarylacetoacetase-like C-terminal" evidence="2">
    <location>
        <begin position="65"/>
        <end position="265"/>
    </location>
</feature>
<evidence type="ECO:0000313" key="5">
    <source>
        <dbReference type="Proteomes" id="UP000215771"/>
    </source>
</evidence>
<dbReference type="GO" id="GO:0019752">
    <property type="term" value="P:carboxylic acid metabolic process"/>
    <property type="evidence" value="ECO:0007669"/>
    <property type="project" value="UniProtKB-ARBA"/>
</dbReference>
<dbReference type="InterPro" id="IPR036663">
    <property type="entry name" value="Fumarylacetoacetase_C_sf"/>
</dbReference>
<evidence type="ECO:0000256" key="1">
    <source>
        <dbReference type="ARBA" id="ARBA00022723"/>
    </source>
</evidence>
<dbReference type="GO" id="GO:0016853">
    <property type="term" value="F:isomerase activity"/>
    <property type="evidence" value="ECO:0007669"/>
    <property type="project" value="UniProtKB-ARBA"/>
</dbReference>
<dbReference type="FunFam" id="3.90.850.10:FF:000002">
    <property type="entry name" value="2-hydroxyhepta-2,4-diene-1,7-dioate isomerase"/>
    <property type="match status" value="1"/>
</dbReference>
<name>A0A269PDJ4_9CORY</name>
<dbReference type="EMBL" id="NQMQ01000011">
    <property type="protein sequence ID" value="PAJ69970.1"/>
    <property type="molecule type" value="Genomic_DNA"/>
</dbReference>
<dbReference type="PANTHER" id="PTHR11820">
    <property type="entry name" value="ACYLPYRUVASE"/>
    <property type="match status" value="1"/>
</dbReference>
<evidence type="ECO:0000313" key="4">
    <source>
        <dbReference type="EMBL" id="PAJ69970.1"/>
    </source>
</evidence>
<dbReference type="GO" id="GO:0046872">
    <property type="term" value="F:metal ion binding"/>
    <property type="evidence" value="ECO:0007669"/>
    <property type="project" value="UniProtKB-KW"/>
</dbReference>
<dbReference type="Pfam" id="PF21831">
    <property type="entry name" value="DUF6891"/>
    <property type="match status" value="1"/>
</dbReference>
<evidence type="ECO:0000259" key="3">
    <source>
        <dbReference type="Pfam" id="PF21831"/>
    </source>
</evidence>
<dbReference type="AlphaFoldDB" id="A0A269PDJ4"/>
<dbReference type="Proteomes" id="UP000215771">
    <property type="component" value="Unassembled WGS sequence"/>
</dbReference>
<comment type="caution">
    <text evidence="4">The sequence shown here is derived from an EMBL/GenBank/DDBJ whole genome shotgun (WGS) entry which is preliminary data.</text>
</comment>
<dbReference type="Pfam" id="PF01557">
    <property type="entry name" value="FAA_hydrolase"/>
    <property type="match status" value="1"/>
</dbReference>
<proteinExistence type="predicted"/>
<accession>A0A269PDJ4</accession>
<dbReference type="InterPro" id="IPR011234">
    <property type="entry name" value="Fumarylacetoacetase-like_C"/>
</dbReference>
<dbReference type="SUPFAM" id="SSF56529">
    <property type="entry name" value="FAH"/>
    <property type="match status" value="1"/>
</dbReference>
<gene>
    <name evidence="4" type="ORF">CIG21_05915</name>
</gene>
<reference evidence="4 5" key="1">
    <citation type="submission" date="2017-08" db="EMBL/GenBank/DDBJ databases">
        <authorList>
            <person name="de Groot N.N."/>
        </authorList>
    </citation>
    <scope>NUCLEOTIDE SEQUENCE [LARGE SCALE GENOMIC DNA]</scope>
    <source>
        <strain evidence="4 5">NBT06-6</strain>
    </source>
</reference>
<dbReference type="Gene3D" id="3.90.850.10">
    <property type="entry name" value="Fumarylacetoacetase-like, C-terminal domain"/>
    <property type="match status" value="1"/>
</dbReference>
<dbReference type="InterPro" id="IPR054186">
    <property type="entry name" value="DUF6891"/>
</dbReference>
<feature type="domain" description="DUF6891" evidence="3">
    <location>
        <begin position="340"/>
        <end position="449"/>
    </location>
</feature>
<protein>
    <submittedName>
        <fullName evidence="4">Uncharacterized protein</fullName>
    </submittedName>
</protein>
<evidence type="ECO:0000259" key="2">
    <source>
        <dbReference type="Pfam" id="PF01557"/>
    </source>
</evidence>